<keyword evidence="2" id="KW-1185">Reference proteome</keyword>
<reference evidence="1" key="1">
    <citation type="submission" date="2021-02" db="EMBL/GenBank/DDBJ databases">
        <title>Comparative genomics reveals that relaxation of natural selection precedes convergent phenotypic evolution of cavefish.</title>
        <authorList>
            <person name="Peng Z."/>
        </authorList>
    </citation>
    <scope>NUCLEOTIDE SEQUENCE</scope>
    <source>
        <tissue evidence="1">Muscle</tissue>
    </source>
</reference>
<gene>
    <name evidence="1" type="ORF">IRJ41_002656</name>
</gene>
<evidence type="ECO:0000313" key="2">
    <source>
        <dbReference type="Proteomes" id="UP001059041"/>
    </source>
</evidence>
<organism evidence="1 2">
    <name type="scientific">Triplophysa rosa</name>
    <name type="common">Cave loach</name>
    <dbReference type="NCBI Taxonomy" id="992332"/>
    <lineage>
        <taxon>Eukaryota</taxon>
        <taxon>Metazoa</taxon>
        <taxon>Chordata</taxon>
        <taxon>Craniata</taxon>
        <taxon>Vertebrata</taxon>
        <taxon>Euteleostomi</taxon>
        <taxon>Actinopterygii</taxon>
        <taxon>Neopterygii</taxon>
        <taxon>Teleostei</taxon>
        <taxon>Ostariophysi</taxon>
        <taxon>Cypriniformes</taxon>
        <taxon>Nemacheilidae</taxon>
        <taxon>Triplophysa</taxon>
    </lineage>
</organism>
<protein>
    <submittedName>
        <fullName evidence="1">Uncharacterized protein</fullName>
    </submittedName>
</protein>
<proteinExistence type="predicted"/>
<dbReference type="Proteomes" id="UP001059041">
    <property type="component" value="Linkage Group LG4"/>
</dbReference>
<comment type="caution">
    <text evidence="1">The sequence shown here is derived from an EMBL/GenBank/DDBJ whole genome shotgun (WGS) entry which is preliminary data.</text>
</comment>
<dbReference type="EMBL" id="JAFHDT010000004">
    <property type="protein sequence ID" value="KAI7810501.1"/>
    <property type="molecule type" value="Genomic_DNA"/>
</dbReference>
<evidence type="ECO:0000313" key="1">
    <source>
        <dbReference type="EMBL" id="KAI7810501.1"/>
    </source>
</evidence>
<sequence length="109" mass="12673">MAMTDLHTQTQDRDQVVQRKFSLSHQLVCNSASARAFDFKRAREIKDSDQYLMQHVRANDTVNIGFRLRCTPFTSSTDELRERGNGPNLNLLPLEHMHYPVCHDSNREI</sequence>
<accession>A0A9W7WY68</accession>
<dbReference type="AlphaFoldDB" id="A0A9W7WY68"/>
<name>A0A9W7WY68_TRIRA</name>